<evidence type="ECO:0000313" key="3">
    <source>
        <dbReference type="Proteomes" id="UP000000323"/>
    </source>
</evidence>
<dbReference type="AlphaFoldDB" id="D1CE05"/>
<keyword evidence="3" id="KW-1185">Reference proteome</keyword>
<evidence type="ECO:0000313" key="2">
    <source>
        <dbReference type="EMBL" id="ACZ41161.1"/>
    </source>
</evidence>
<dbReference type="NCBIfam" id="TIGR04391">
    <property type="entry name" value="CcmD_alt_fam"/>
    <property type="match status" value="1"/>
</dbReference>
<dbReference type="InterPro" id="IPR030888">
    <property type="entry name" value="Put_ccm"/>
</dbReference>
<gene>
    <name evidence="2" type="ordered locus">Tter_0239</name>
</gene>
<dbReference type="RefSeq" id="WP_012874196.1">
    <property type="nucleotide sequence ID" value="NC_013525.1"/>
</dbReference>
<name>D1CE05_THET1</name>
<evidence type="ECO:0000256" key="1">
    <source>
        <dbReference type="SAM" id="Phobius"/>
    </source>
</evidence>
<keyword evidence="1" id="KW-0812">Transmembrane</keyword>
<protein>
    <recommendedName>
        <fullName evidence="4">CcmD family protein</fullName>
    </recommendedName>
</protein>
<dbReference type="Proteomes" id="UP000000323">
    <property type="component" value="Chromosome 1"/>
</dbReference>
<proteinExistence type="predicted"/>
<dbReference type="EMBL" id="CP001825">
    <property type="protein sequence ID" value="ACZ41161.1"/>
    <property type="molecule type" value="Genomic_DNA"/>
</dbReference>
<keyword evidence="1" id="KW-1133">Transmembrane helix</keyword>
<accession>D1CE05</accession>
<sequence>MDNFGFLFAALLVVWIGIFVYIYYIGQKLNDLRQQLSEVEIRENQNTKEDQ</sequence>
<organism evidence="2 3">
    <name type="scientific">Thermobaculum terrenum (strain ATCC BAA-798 / CCMEE 7001 / YNP1)</name>
    <dbReference type="NCBI Taxonomy" id="525904"/>
    <lineage>
        <taxon>Bacteria</taxon>
        <taxon>Bacillati</taxon>
        <taxon>Chloroflexota</taxon>
        <taxon>Chloroflexia</taxon>
        <taxon>Candidatus Thermobaculales</taxon>
        <taxon>Candidatus Thermobaculaceae</taxon>
        <taxon>Thermobaculum</taxon>
    </lineage>
</organism>
<dbReference type="HOGENOM" id="CLU_215022_0_0_0"/>
<keyword evidence="1" id="KW-0472">Membrane</keyword>
<feature type="transmembrane region" description="Helical" evidence="1">
    <location>
        <begin position="6"/>
        <end position="26"/>
    </location>
</feature>
<evidence type="ECO:0008006" key="4">
    <source>
        <dbReference type="Google" id="ProtNLM"/>
    </source>
</evidence>
<dbReference type="STRING" id="525904.Tter_0239"/>
<reference evidence="3" key="1">
    <citation type="journal article" date="2010" name="Stand. Genomic Sci.">
        <title>Complete genome sequence of 'Thermobaculum terrenum' type strain (YNP1).</title>
        <authorList>
            <person name="Kiss H."/>
            <person name="Cleland D."/>
            <person name="Lapidus A."/>
            <person name="Lucas S."/>
            <person name="Glavina Del Rio T."/>
            <person name="Nolan M."/>
            <person name="Tice H."/>
            <person name="Han C."/>
            <person name="Goodwin L."/>
            <person name="Pitluck S."/>
            <person name="Liolios K."/>
            <person name="Ivanova N."/>
            <person name="Mavromatis K."/>
            <person name="Ovchinnikova G."/>
            <person name="Pati A."/>
            <person name="Chen A."/>
            <person name="Palaniappan K."/>
            <person name="Land M."/>
            <person name="Hauser L."/>
            <person name="Chang Y."/>
            <person name="Jeffries C."/>
            <person name="Lu M."/>
            <person name="Brettin T."/>
            <person name="Detter J."/>
            <person name="Goker M."/>
            <person name="Tindall B."/>
            <person name="Beck B."/>
            <person name="McDermott T."/>
            <person name="Woyke T."/>
            <person name="Bristow J."/>
            <person name="Eisen J."/>
            <person name="Markowitz V."/>
            <person name="Hugenholtz P."/>
            <person name="Kyrpides N."/>
            <person name="Klenk H."/>
            <person name="Cheng J."/>
        </authorList>
    </citation>
    <scope>NUCLEOTIDE SEQUENCE [LARGE SCALE GENOMIC DNA]</scope>
    <source>
        <strain evidence="3">ATCC BAA-798 / YNP1</strain>
    </source>
</reference>
<dbReference type="KEGG" id="ttr:Tter_0239"/>